<proteinExistence type="predicted"/>
<gene>
    <name evidence="2" type="ORF">COW81_00240</name>
</gene>
<keyword evidence="1" id="KW-0732">Signal</keyword>
<name>A0A2H0E0H6_9BACT</name>
<evidence type="ECO:0008006" key="4">
    <source>
        <dbReference type="Google" id="ProtNLM"/>
    </source>
</evidence>
<accession>A0A2H0E0H6</accession>
<protein>
    <recommendedName>
        <fullName evidence="4">PKD domain-containing protein</fullName>
    </recommendedName>
</protein>
<comment type="caution">
    <text evidence="2">The sequence shown here is derived from an EMBL/GenBank/DDBJ whole genome shotgun (WGS) entry which is preliminary data.</text>
</comment>
<dbReference type="EMBL" id="PCTT01000003">
    <property type="protein sequence ID" value="PIP87449.1"/>
    <property type="molecule type" value="Genomic_DNA"/>
</dbReference>
<feature type="chain" id="PRO_5013614475" description="PKD domain-containing protein" evidence="1">
    <location>
        <begin position="28"/>
        <end position="247"/>
    </location>
</feature>
<evidence type="ECO:0000313" key="3">
    <source>
        <dbReference type="Proteomes" id="UP000231143"/>
    </source>
</evidence>
<organism evidence="2 3">
    <name type="scientific">Candidatus Campbellbacteria bacterium CG22_combo_CG10-13_8_21_14_all_36_13</name>
    <dbReference type="NCBI Taxonomy" id="1974529"/>
    <lineage>
        <taxon>Bacteria</taxon>
        <taxon>Candidatus Campbelliibacteriota</taxon>
    </lineage>
</organism>
<evidence type="ECO:0000256" key="1">
    <source>
        <dbReference type="SAM" id="SignalP"/>
    </source>
</evidence>
<dbReference type="Proteomes" id="UP000231143">
    <property type="component" value="Unassembled WGS sequence"/>
</dbReference>
<reference evidence="2 3" key="1">
    <citation type="submission" date="2017-09" db="EMBL/GenBank/DDBJ databases">
        <title>Depth-based differentiation of microbial function through sediment-hosted aquifers and enrichment of novel symbionts in the deep terrestrial subsurface.</title>
        <authorList>
            <person name="Probst A.J."/>
            <person name="Ladd B."/>
            <person name="Jarett J.K."/>
            <person name="Geller-Mcgrath D.E."/>
            <person name="Sieber C.M."/>
            <person name="Emerson J.B."/>
            <person name="Anantharaman K."/>
            <person name="Thomas B.C."/>
            <person name="Malmstrom R."/>
            <person name="Stieglmeier M."/>
            <person name="Klingl A."/>
            <person name="Woyke T."/>
            <person name="Ryan C.M."/>
            <person name="Banfield J.F."/>
        </authorList>
    </citation>
    <scope>NUCLEOTIDE SEQUENCE [LARGE SCALE GENOMIC DNA]</scope>
    <source>
        <strain evidence="2">CG22_combo_CG10-13_8_21_14_all_36_13</strain>
    </source>
</reference>
<dbReference type="AlphaFoldDB" id="A0A2H0E0H6"/>
<sequence>MNKIIKTNTLIFIFVAFMFCLSGTLYAQTNTSSVEILWEADSYTPPFYKGKALKSGPSTLSVTAMSHIYNETGSPIDASTLYYKWYLGSRVLGGISGIGQNHVSIATSLRDDTIGVDVLSNDRETTYAKANVIVTNTTPEVLLYYKNPLLGILFNSILSKNFPIKDREAELVAFPLYFDSNNNNSSKLIYTWSINNERVKSGDGENSVIFQKIGEVEDSIISISIKNKENVFQSTKSNFILSLSNEN</sequence>
<evidence type="ECO:0000313" key="2">
    <source>
        <dbReference type="EMBL" id="PIP87449.1"/>
    </source>
</evidence>
<feature type="signal peptide" evidence="1">
    <location>
        <begin position="1"/>
        <end position="27"/>
    </location>
</feature>